<evidence type="ECO:0000313" key="1">
    <source>
        <dbReference type="EMBL" id="MBC5764204.1"/>
    </source>
</evidence>
<dbReference type="AlphaFoldDB" id="A0A923M7L7"/>
<dbReference type="InterPro" id="IPR014917">
    <property type="entry name" value="DUF1800"/>
</dbReference>
<gene>
    <name evidence="1" type="ORF">H8R02_07075</name>
</gene>
<name>A0A923M7L7_9BURK</name>
<protein>
    <submittedName>
        <fullName evidence="1">DUF1800 domain-containing protein</fullName>
    </submittedName>
</protein>
<organism evidence="1 2">
    <name type="scientific">Ramlibacter albus</name>
    <dbReference type="NCBI Taxonomy" id="2079448"/>
    <lineage>
        <taxon>Bacteria</taxon>
        <taxon>Pseudomonadati</taxon>
        <taxon>Pseudomonadota</taxon>
        <taxon>Betaproteobacteria</taxon>
        <taxon>Burkholderiales</taxon>
        <taxon>Comamonadaceae</taxon>
        <taxon>Ramlibacter</taxon>
    </lineage>
</organism>
<comment type="caution">
    <text evidence="1">The sequence shown here is derived from an EMBL/GenBank/DDBJ whole genome shotgun (WGS) entry which is preliminary data.</text>
</comment>
<proteinExistence type="predicted"/>
<dbReference type="RefSeq" id="WP_187080681.1">
    <property type="nucleotide sequence ID" value="NZ_JACORU010000002.1"/>
</dbReference>
<dbReference type="Proteomes" id="UP000596827">
    <property type="component" value="Unassembled WGS sequence"/>
</dbReference>
<accession>A0A923M7L7</accession>
<keyword evidence="2" id="KW-1185">Reference proteome</keyword>
<evidence type="ECO:0000313" key="2">
    <source>
        <dbReference type="Proteomes" id="UP000596827"/>
    </source>
</evidence>
<reference evidence="1" key="1">
    <citation type="submission" date="2020-08" db="EMBL/GenBank/DDBJ databases">
        <title>Ramlibacter sp. GTP1 16S ribosomal RNA gene genome sequencing and assembly.</title>
        <authorList>
            <person name="Kang M."/>
        </authorList>
    </citation>
    <scope>NUCLEOTIDE SEQUENCE</scope>
    <source>
        <strain evidence="1">GTP1</strain>
    </source>
</reference>
<sequence>MSASAIALNRFGLGARPDEPPPADPQRWLLSQFDRYEALPAPWQARARTPALVEVWLAQQRAVRRAPPGERAGIREAYVRQGRDEYVSAVGARATSALQASAPFVERLVHFWSNHFAVSVDKLAVIGMAGSFEADAIRPHVLGRFEDMLLAVVQHPAMLLFLDQAQSVGPTSFFAMRGGGGGAEGQQNRRGLNENLAREILELHTMGVRSGYTQQDVTEFARALTGWTLPGDGFPGAAGTPTFRFVPALHEPGARTVLGRTYAEGGEQQARAILHDLVTSQATARHVASKLARHFVADEPPPALVQRLADTFARTGGDLPSVYRELVTAREAWQATAAKFKSPWDWGVSSLRALGRQELTPMQATTLMNQLGQPVWRPGSPAGYADIAATWAAPDALLRRVEVAQRVASQAGDAVDARALAPRVLPGTLSEATAGAIARAESASTATALLLVSPEFLRR</sequence>
<dbReference type="Pfam" id="PF08811">
    <property type="entry name" value="DUF1800"/>
    <property type="match status" value="1"/>
</dbReference>
<dbReference type="EMBL" id="JACORU010000002">
    <property type="protein sequence ID" value="MBC5764204.1"/>
    <property type="molecule type" value="Genomic_DNA"/>
</dbReference>